<dbReference type="EMBL" id="VTXP01000001">
    <property type="protein sequence ID" value="NOJ21628.1"/>
    <property type="molecule type" value="Genomic_DNA"/>
</dbReference>
<gene>
    <name evidence="2" type="ORF">F0238_02675</name>
    <name evidence="1" type="ORF">TW71_23355</name>
</gene>
<dbReference type="AlphaFoldDB" id="A0A097B047"/>
<accession>A0A097B047</accession>
<organism evidence="1">
    <name type="scientific">Vibrio coralliilyticus</name>
    <dbReference type="NCBI Taxonomy" id="190893"/>
    <lineage>
        <taxon>Bacteria</taxon>
        <taxon>Pseudomonadati</taxon>
        <taxon>Pseudomonadota</taxon>
        <taxon>Gammaproteobacteria</taxon>
        <taxon>Vibrionales</taxon>
        <taxon>Vibrionaceae</taxon>
        <taxon>Vibrio</taxon>
    </lineage>
</organism>
<dbReference type="eggNOG" id="ENOG50336XW">
    <property type="taxonomic scope" value="Bacteria"/>
</dbReference>
<reference evidence="2 3" key="2">
    <citation type="submission" date="2019-09" db="EMBL/GenBank/DDBJ databases">
        <title>Draft genome sequencing and comparative genomics of hatchery-associated Vibrios.</title>
        <authorList>
            <person name="Kehlet-Delgado H."/>
            <person name="Mueller R.S."/>
        </authorList>
    </citation>
    <scope>NUCLEOTIDE SEQUENCE [LARGE SCALE GENOMIC DNA]</scope>
    <source>
        <strain evidence="2 3">09-121-3</strain>
    </source>
</reference>
<name>A0A097B047_9VIBR</name>
<dbReference type="OrthoDB" id="5917490at2"/>
<reference evidence="1" key="1">
    <citation type="journal article" date="2015" name="BMC Genomics">
        <title>Genome mining reveals unlocked bioactive potential of marine Gram-negative bacteria.</title>
        <authorList>
            <person name="Machado H."/>
            <person name="Sonnenschein E.C."/>
            <person name="Melchiorsen J."/>
            <person name="Gram L."/>
        </authorList>
    </citation>
    <scope>NUCLEOTIDE SEQUENCE</scope>
    <source>
        <strain evidence="1">S2052</strain>
    </source>
</reference>
<comment type="caution">
    <text evidence="1">The sequence shown here is derived from an EMBL/GenBank/DDBJ whole genome shotgun (WGS) entry which is preliminary data.</text>
</comment>
<evidence type="ECO:0000313" key="2">
    <source>
        <dbReference type="EMBL" id="NOJ21628.1"/>
    </source>
</evidence>
<dbReference type="EMBL" id="JXXR01000029">
    <property type="protein sequence ID" value="KJY67115.1"/>
    <property type="molecule type" value="Genomic_DNA"/>
</dbReference>
<evidence type="ECO:0000313" key="1">
    <source>
        <dbReference type="EMBL" id="KJY67115.1"/>
    </source>
</evidence>
<protein>
    <submittedName>
        <fullName evidence="1">Uncharacterized protein</fullName>
    </submittedName>
</protein>
<dbReference type="Proteomes" id="UP000576645">
    <property type="component" value="Unassembled WGS sequence"/>
</dbReference>
<dbReference type="KEGG" id="vct:JV59_24005"/>
<proteinExistence type="predicted"/>
<evidence type="ECO:0000313" key="3">
    <source>
        <dbReference type="Proteomes" id="UP000576645"/>
    </source>
</evidence>
<dbReference type="STRING" id="190893.BA953_20075"/>
<sequence>MSSMLKLLLVVVTLGAGFFAGDIYQWFKTRSQVKPLSEYCLLTTEACESNDVRIKVDRDISQPLVPTEIVVDWPEAQQESLLLTLEGHEMEMGTAVFKLNKSSTGQFTGQVILPVCTTDAMTWVGELTDGQHSVSTSIRMEQ</sequence>